<sequence length="406" mass="47266">MQHFNYAKTLDGKNPQIREGFEYSHLIEKNSGEMSGTTKKEEGRGGVNHQQKVMQRGGGSVNVHTGETYKERVEEQIDGEENGKDEEDRGSTIHLIMIAMADGEPPHSHKLFVFMTQQLGSCYRFSQRKEFKKWRVMMTIFGDPWRNQSAIHENVEEAKDFCVRNYITFLNYLPGRDFDDYQIFIKENLQPGEYDVTIIDAVKDNAISDAYLKIFETLYRSGKINGYVFRQKEQVAADHLPIVTTSTVTAGVQFCSSDVRYRSRPLEGYQVIFEGPAAKDESFKTSAESEDAFLIEKDKKKVEMEEKKRKIEIEKEKKKVEIEKEKKKVEMKELRQQFDLLGLEQSKIKSEMAELQEEKKKSEALKKKILEDAELLQDKFSEIEKQTAENEQRLMQLDQEKIYRRG</sequence>
<proteinExistence type="predicted"/>
<organism evidence="3 4">
    <name type="scientific">Daphnia pulex</name>
    <name type="common">Water flea</name>
    <dbReference type="NCBI Taxonomy" id="6669"/>
    <lineage>
        <taxon>Eukaryota</taxon>
        <taxon>Metazoa</taxon>
        <taxon>Ecdysozoa</taxon>
        <taxon>Arthropoda</taxon>
        <taxon>Crustacea</taxon>
        <taxon>Branchiopoda</taxon>
        <taxon>Diplostraca</taxon>
        <taxon>Cladocera</taxon>
        <taxon>Anomopoda</taxon>
        <taxon>Daphniidae</taxon>
        <taxon>Daphnia</taxon>
    </lineage>
</organism>
<dbReference type="HOGENOM" id="CLU_056617_0_0_1"/>
<dbReference type="KEGG" id="dpx:DAPPUDRAFT_106685"/>
<accession>E9GUR2</accession>
<gene>
    <name evidence="3" type="ORF">DAPPUDRAFT_106685</name>
</gene>
<feature type="region of interest" description="Disordered" evidence="2">
    <location>
        <begin position="28"/>
        <end position="63"/>
    </location>
</feature>
<protein>
    <submittedName>
        <fullName evidence="3">Uncharacterized protein</fullName>
    </submittedName>
</protein>
<reference evidence="3 4" key="1">
    <citation type="journal article" date="2011" name="Science">
        <title>The ecoresponsive genome of Daphnia pulex.</title>
        <authorList>
            <person name="Colbourne J.K."/>
            <person name="Pfrender M.E."/>
            <person name="Gilbert D."/>
            <person name="Thomas W.K."/>
            <person name="Tucker A."/>
            <person name="Oakley T.H."/>
            <person name="Tokishita S."/>
            <person name="Aerts A."/>
            <person name="Arnold G.J."/>
            <person name="Basu M.K."/>
            <person name="Bauer D.J."/>
            <person name="Caceres C.E."/>
            <person name="Carmel L."/>
            <person name="Casola C."/>
            <person name="Choi J.H."/>
            <person name="Detter J.C."/>
            <person name="Dong Q."/>
            <person name="Dusheyko S."/>
            <person name="Eads B.D."/>
            <person name="Frohlich T."/>
            <person name="Geiler-Samerotte K.A."/>
            <person name="Gerlach D."/>
            <person name="Hatcher P."/>
            <person name="Jogdeo S."/>
            <person name="Krijgsveld J."/>
            <person name="Kriventseva E.V."/>
            <person name="Kultz D."/>
            <person name="Laforsch C."/>
            <person name="Lindquist E."/>
            <person name="Lopez J."/>
            <person name="Manak J.R."/>
            <person name="Muller J."/>
            <person name="Pangilinan J."/>
            <person name="Patwardhan R.P."/>
            <person name="Pitluck S."/>
            <person name="Pritham E.J."/>
            <person name="Rechtsteiner A."/>
            <person name="Rho M."/>
            <person name="Rogozin I.B."/>
            <person name="Sakarya O."/>
            <person name="Salamov A."/>
            <person name="Schaack S."/>
            <person name="Shapiro H."/>
            <person name="Shiga Y."/>
            <person name="Skalitzky C."/>
            <person name="Smith Z."/>
            <person name="Souvorov A."/>
            <person name="Sung W."/>
            <person name="Tang Z."/>
            <person name="Tsuchiya D."/>
            <person name="Tu H."/>
            <person name="Vos H."/>
            <person name="Wang M."/>
            <person name="Wolf Y.I."/>
            <person name="Yamagata H."/>
            <person name="Yamada T."/>
            <person name="Ye Y."/>
            <person name="Shaw J.R."/>
            <person name="Andrews J."/>
            <person name="Crease T.J."/>
            <person name="Tang H."/>
            <person name="Lucas S.M."/>
            <person name="Robertson H.M."/>
            <person name="Bork P."/>
            <person name="Koonin E.V."/>
            <person name="Zdobnov E.M."/>
            <person name="Grigoriev I.V."/>
            <person name="Lynch M."/>
            <person name="Boore J.L."/>
        </authorList>
    </citation>
    <scope>NUCLEOTIDE SEQUENCE [LARGE SCALE GENOMIC DNA]</scope>
</reference>
<dbReference type="EMBL" id="GL732566">
    <property type="protein sequence ID" value="EFX76779.1"/>
    <property type="molecule type" value="Genomic_DNA"/>
</dbReference>
<feature type="coiled-coil region" evidence="1">
    <location>
        <begin position="294"/>
        <end position="400"/>
    </location>
</feature>
<name>E9GUR2_DAPPU</name>
<keyword evidence="4" id="KW-1185">Reference proteome</keyword>
<keyword evidence="1" id="KW-0175">Coiled coil</keyword>
<evidence type="ECO:0000256" key="2">
    <source>
        <dbReference type="SAM" id="MobiDB-lite"/>
    </source>
</evidence>
<evidence type="ECO:0000256" key="1">
    <source>
        <dbReference type="SAM" id="Coils"/>
    </source>
</evidence>
<dbReference type="AlphaFoldDB" id="E9GUR2"/>
<dbReference type="Proteomes" id="UP000000305">
    <property type="component" value="Unassembled WGS sequence"/>
</dbReference>
<evidence type="ECO:0000313" key="4">
    <source>
        <dbReference type="Proteomes" id="UP000000305"/>
    </source>
</evidence>
<dbReference type="InParanoid" id="E9GUR2"/>
<evidence type="ECO:0000313" key="3">
    <source>
        <dbReference type="EMBL" id="EFX76779.1"/>
    </source>
</evidence>